<dbReference type="Proteomes" id="UP000030758">
    <property type="component" value="Unassembled WGS sequence"/>
</dbReference>
<dbReference type="AlphaFoldDB" id="A0A085MI67"/>
<dbReference type="EMBL" id="KL363191">
    <property type="protein sequence ID" value="KFD56913.1"/>
    <property type="molecule type" value="Genomic_DNA"/>
</dbReference>
<protein>
    <submittedName>
        <fullName evidence="1">Uncharacterized protein</fullName>
    </submittedName>
</protein>
<reference evidence="1 3" key="1">
    <citation type="journal article" date="2014" name="Nat. Genet.">
        <title>Genome and transcriptome of the porcine whipworm Trichuris suis.</title>
        <authorList>
            <person name="Jex A.R."/>
            <person name="Nejsum P."/>
            <person name="Schwarz E.M."/>
            <person name="Hu L."/>
            <person name="Young N.D."/>
            <person name="Hall R.S."/>
            <person name="Korhonen P.K."/>
            <person name="Liao S."/>
            <person name="Thamsborg S."/>
            <person name="Xia J."/>
            <person name="Xu P."/>
            <person name="Wang S."/>
            <person name="Scheerlinck J.P."/>
            <person name="Hofmann A."/>
            <person name="Sternberg P.W."/>
            <person name="Wang J."/>
            <person name="Gasser R.B."/>
        </authorList>
    </citation>
    <scope>NUCLEOTIDE SEQUENCE [LARGE SCALE GENOMIC DNA]</scope>
    <source>
        <strain evidence="2">DCEP-RM93F</strain>
        <strain evidence="1">DCEP-RM93M</strain>
    </source>
</reference>
<dbReference type="Proteomes" id="UP000030764">
    <property type="component" value="Unassembled WGS sequence"/>
</dbReference>
<name>A0A085MI67_9BILA</name>
<organism evidence="1 3">
    <name type="scientific">Trichuris suis</name>
    <name type="common">pig whipworm</name>
    <dbReference type="NCBI Taxonomy" id="68888"/>
    <lineage>
        <taxon>Eukaryota</taxon>
        <taxon>Metazoa</taxon>
        <taxon>Ecdysozoa</taxon>
        <taxon>Nematoda</taxon>
        <taxon>Enoplea</taxon>
        <taxon>Dorylaimia</taxon>
        <taxon>Trichinellida</taxon>
        <taxon>Trichuridae</taxon>
        <taxon>Trichuris</taxon>
    </lineage>
</organism>
<gene>
    <name evidence="1" type="ORF">M513_02170</name>
    <name evidence="2" type="ORF">M514_02170</name>
</gene>
<evidence type="ECO:0000313" key="2">
    <source>
        <dbReference type="EMBL" id="KFD66153.1"/>
    </source>
</evidence>
<dbReference type="EMBL" id="KL367527">
    <property type="protein sequence ID" value="KFD66153.1"/>
    <property type="molecule type" value="Genomic_DNA"/>
</dbReference>
<sequence length="161" mass="18259">MDNPPLVQSSVHYVSPAMFRRFSFGGALILMLARFLRASLPCSRCAPDMLTIYTMTGFGCSDARTETDENAVSRMTLRRRRLLASRYEKENKIMIDLLQAYATRCELSGFDYCMKEQEMRFLRNGHNAAVKALQDRDLASQAISINRSTDPLLVLLKGSIH</sequence>
<accession>A0A085MI67</accession>
<evidence type="ECO:0000313" key="3">
    <source>
        <dbReference type="Proteomes" id="UP000030764"/>
    </source>
</evidence>
<keyword evidence="3" id="KW-1185">Reference proteome</keyword>
<proteinExistence type="predicted"/>
<evidence type="ECO:0000313" key="1">
    <source>
        <dbReference type="EMBL" id="KFD56913.1"/>
    </source>
</evidence>